<dbReference type="WBParaSite" id="RSKR_0000238900.1">
    <property type="protein sequence ID" value="RSKR_0000238900.1"/>
    <property type="gene ID" value="RSKR_0000238900"/>
</dbReference>
<sequence length="279" mass="32518">MGFVINQGKDLHDNLIPIIQPVFFVSCKGLESNFSYRKPETFSGSTDINVERNTILTPLSGRIKGARDRSINSGKDARHMRICGYFSYIMEIFARQIFNYRNPSLWPYYEIDMNKYAIYLDEHLPILQEETLQLALNVTLVAFCTYVSDPEGFDKSGFTELNFDNLSFPKRLSYNYKGFNQRFSYSKTNIVVVGYGIITNVDIKNYKFHVATPLTQKQLQEEVKIIARGVNFTMPPEFIKFQGDYNDDNYKVLATSDQNWFIWNSDFKRRVTDTKKKHV</sequence>
<evidence type="ECO:0000313" key="1">
    <source>
        <dbReference type="Proteomes" id="UP000095286"/>
    </source>
</evidence>
<evidence type="ECO:0000313" key="2">
    <source>
        <dbReference type="WBParaSite" id="RSKR_0000238900.1"/>
    </source>
</evidence>
<reference evidence="2" key="1">
    <citation type="submission" date="2016-11" db="UniProtKB">
        <authorList>
            <consortium name="WormBaseParasite"/>
        </authorList>
    </citation>
    <scope>IDENTIFICATION</scope>
    <source>
        <strain evidence="2">KR3021</strain>
    </source>
</reference>
<organism evidence="1 2">
    <name type="scientific">Rhabditophanes sp. KR3021</name>
    <dbReference type="NCBI Taxonomy" id="114890"/>
    <lineage>
        <taxon>Eukaryota</taxon>
        <taxon>Metazoa</taxon>
        <taxon>Ecdysozoa</taxon>
        <taxon>Nematoda</taxon>
        <taxon>Chromadorea</taxon>
        <taxon>Rhabditida</taxon>
        <taxon>Tylenchina</taxon>
        <taxon>Panagrolaimomorpha</taxon>
        <taxon>Strongyloidoidea</taxon>
        <taxon>Alloionematidae</taxon>
        <taxon>Rhabditophanes</taxon>
    </lineage>
</organism>
<accession>A0AC35TNP0</accession>
<proteinExistence type="predicted"/>
<name>A0AC35TNP0_9BILA</name>
<dbReference type="Proteomes" id="UP000095286">
    <property type="component" value="Unplaced"/>
</dbReference>
<protein>
    <submittedName>
        <fullName evidence="2">BPL/LPL catalytic domain-containing protein</fullName>
    </submittedName>
</protein>